<keyword evidence="2" id="KW-1185">Reference proteome</keyword>
<organism evidence="1 2">
    <name type="scientific">Nibea albiflora</name>
    <name type="common">Yellow drum</name>
    <name type="synonym">Corvina albiflora</name>
    <dbReference type="NCBI Taxonomy" id="240163"/>
    <lineage>
        <taxon>Eukaryota</taxon>
        <taxon>Metazoa</taxon>
        <taxon>Chordata</taxon>
        <taxon>Craniata</taxon>
        <taxon>Vertebrata</taxon>
        <taxon>Euteleostomi</taxon>
        <taxon>Actinopterygii</taxon>
        <taxon>Neopterygii</taxon>
        <taxon>Teleostei</taxon>
        <taxon>Neoteleostei</taxon>
        <taxon>Acanthomorphata</taxon>
        <taxon>Eupercaria</taxon>
        <taxon>Sciaenidae</taxon>
        <taxon>Nibea</taxon>
    </lineage>
</organism>
<name>A0ACB7F0T5_NIBAL</name>
<sequence length="75" mass="8417">RSFPPCSRIVRRCQKPRNPGLESTQPVSPEPSSIMLGPTSNKCLVTLQHQLEFKEVCKRPILHSNIIAYASKSLD</sequence>
<reference evidence="1" key="1">
    <citation type="submission" date="2020-04" db="EMBL/GenBank/DDBJ databases">
        <title>A chromosome-scale assembly and high-density genetic map of the yellow drum (Nibea albiflora) genome.</title>
        <authorList>
            <person name="Xu D."/>
            <person name="Zhang W."/>
            <person name="Chen R."/>
            <person name="Tan P."/>
            <person name="Wang L."/>
            <person name="Song H."/>
            <person name="Tian L."/>
            <person name="Zhu Q."/>
            <person name="Wang B."/>
        </authorList>
    </citation>
    <scope>NUCLEOTIDE SEQUENCE</scope>
    <source>
        <strain evidence="1">ZJHYS-2018</strain>
    </source>
</reference>
<protein>
    <submittedName>
        <fullName evidence="1">Uncharacterized protein</fullName>
    </submittedName>
</protein>
<gene>
    <name evidence="1" type="ORF">GBF38_013264</name>
</gene>
<feature type="non-terminal residue" evidence="1">
    <location>
        <position position="1"/>
    </location>
</feature>
<dbReference type="EMBL" id="CM024790">
    <property type="protein sequence ID" value="KAG8007635.1"/>
    <property type="molecule type" value="Genomic_DNA"/>
</dbReference>
<comment type="caution">
    <text evidence="1">The sequence shown here is derived from an EMBL/GenBank/DDBJ whole genome shotgun (WGS) entry which is preliminary data.</text>
</comment>
<accession>A0ACB7F0T5</accession>
<dbReference type="Proteomes" id="UP000805704">
    <property type="component" value="Chromosome 2"/>
</dbReference>
<evidence type="ECO:0000313" key="1">
    <source>
        <dbReference type="EMBL" id="KAG8007635.1"/>
    </source>
</evidence>
<proteinExistence type="predicted"/>
<evidence type="ECO:0000313" key="2">
    <source>
        <dbReference type="Proteomes" id="UP000805704"/>
    </source>
</evidence>